<accession>A0A1J0VLI0</accession>
<feature type="region of interest" description="Disordered" evidence="1">
    <location>
        <begin position="1"/>
        <end position="33"/>
    </location>
</feature>
<keyword evidence="3" id="KW-1185">Reference proteome</keyword>
<sequence length="70" mass="7001">MVSLIATGGVASAEPADRDTVASPSASSDSDDLGSVVGIPLFLLSNFIQNQICTLASSSGAEPCQYRGPG</sequence>
<dbReference type="KEGG" id="nsl:BOX37_01665"/>
<gene>
    <name evidence="2" type="ORF">BOX37_01665</name>
</gene>
<dbReference type="Proteomes" id="UP000183810">
    <property type="component" value="Chromosome"/>
</dbReference>
<dbReference type="AlphaFoldDB" id="A0A1J0VLI0"/>
<dbReference type="EMBL" id="CP018082">
    <property type="protein sequence ID" value="APE32889.1"/>
    <property type="molecule type" value="Genomic_DNA"/>
</dbReference>
<reference evidence="2" key="1">
    <citation type="submission" date="2016-11" db="EMBL/GenBank/DDBJ databases">
        <authorList>
            <person name="Jaros S."/>
            <person name="Januszkiewicz K."/>
            <person name="Wedrychowicz H."/>
        </authorList>
    </citation>
    <scope>NUCLEOTIDE SEQUENCE [LARGE SCALE GENOMIC DNA]</scope>
    <source>
        <strain evidence="2">Y48</strain>
    </source>
</reference>
<evidence type="ECO:0000313" key="3">
    <source>
        <dbReference type="Proteomes" id="UP000183810"/>
    </source>
</evidence>
<proteinExistence type="predicted"/>
<evidence type="ECO:0000256" key="1">
    <source>
        <dbReference type="SAM" id="MobiDB-lite"/>
    </source>
</evidence>
<protein>
    <submittedName>
        <fullName evidence="2">Uncharacterized protein</fullName>
    </submittedName>
</protein>
<name>A0A1J0VLI0_9NOCA</name>
<evidence type="ECO:0000313" key="2">
    <source>
        <dbReference type="EMBL" id="APE32889.1"/>
    </source>
</evidence>
<feature type="compositionally biased region" description="Low complexity" evidence="1">
    <location>
        <begin position="21"/>
        <end position="33"/>
    </location>
</feature>
<organism evidence="2 3">
    <name type="scientific">Nocardia mangyaensis</name>
    <dbReference type="NCBI Taxonomy" id="2213200"/>
    <lineage>
        <taxon>Bacteria</taxon>
        <taxon>Bacillati</taxon>
        <taxon>Actinomycetota</taxon>
        <taxon>Actinomycetes</taxon>
        <taxon>Mycobacteriales</taxon>
        <taxon>Nocardiaceae</taxon>
        <taxon>Nocardia</taxon>
    </lineage>
</organism>